<dbReference type="InterPro" id="IPR003593">
    <property type="entry name" value="AAA+_ATPase"/>
</dbReference>
<evidence type="ECO:0000259" key="6">
    <source>
        <dbReference type="PROSITE" id="PS50893"/>
    </source>
</evidence>
<sequence>MLAIEKLQVNYGSITALRGVDITVAKGEIVAVIGPNGAGKSTLLLTIAGVVKAKAGSVKFDSRPILGLAPEKLAASGLALVPEGRHIFGSLSVAENIALGATPRSDRDGIAADTDKVLGMFPVLRDRYRQRAGNLSGGEQQMLAIGRALLSRPKLLLLDEPSLGLAPLIVKQVYDAIYALREQGLTVLVVEQSVNRALNAADRAYVMSGGAIAMVGRSSELQGTAEFDAAYFGAGQRDPGRSPA</sequence>
<dbReference type="PROSITE" id="PS00211">
    <property type="entry name" value="ABC_TRANSPORTER_1"/>
    <property type="match status" value="1"/>
</dbReference>
<evidence type="ECO:0000256" key="1">
    <source>
        <dbReference type="ARBA" id="ARBA00005417"/>
    </source>
</evidence>
<dbReference type="GO" id="GO:0005524">
    <property type="term" value="F:ATP binding"/>
    <property type="evidence" value="ECO:0007669"/>
    <property type="project" value="UniProtKB-KW"/>
</dbReference>
<dbReference type="Gene3D" id="3.40.50.300">
    <property type="entry name" value="P-loop containing nucleotide triphosphate hydrolases"/>
    <property type="match status" value="1"/>
</dbReference>
<dbReference type="RefSeq" id="WP_379961213.1">
    <property type="nucleotide sequence ID" value="NZ_JAUYVI010000009.1"/>
</dbReference>
<protein>
    <submittedName>
        <fullName evidence="7">ABC transporter ATP-binding protein</fullName>
    </submittedName>
</protein>
<accession>A0ABU0YTU6</accession>
<proteinExistence type="inferred from homology"/>
<dbReference type="PANTHER" id="PTHR43820">
    <property type="entry name" value="HIGH-AFFINITY BRANCHED-CHAIN AMINO ACID TRANSPORT ATP-BINDING PROTEIN LIVF"/>
    <property type="match status" value="1"/>
</dbReference>
<name>A0ABU0YTU6_9PROT</name>
<dbReference type="InterPro" id="IPR017871">
    <property type="entry name" value="ABC_transporter-like_CS"/>
</dbReference>
<dbReference type="CDD" id="cd03224">
    <property type="entry name" value="ABC_TM1139_LivF_branched"/>
    <property type="match status" value="1"/>
</dbReference>
<dbReference type="PROSITE" id="PS50893">
    <property type="entry name" value="ABC_TRANSPORTER_2"/>
    <property type="match status" value="1"/>
</dbReference>
<keyword evidence="8" id="KW-1185">Reference proteome</keyword>
<evidence type="ECO:0000256" key="4">
    <source>
        <dbReference type="ARBA" id="ARBA00022840"/>
    </source>
</evidence>
<dbReference type="SUPFAM" id="SSF52540">
    <property type="entry name" value="P-loop containing nucleoside triphosphate hydrolases"/>
    <property type="match status" value="1"/>
</dbReference>
<keyword evidence="3" id="KW-0547">Nucleotide-binding</keyword>
<dbReference type="InterPro" id="IPR027417">
    <property type="entry name" value="P-loop_NTPase"/>
</dbReference>
<feature type="domain" description="ABC transporter" evidence="6">
    <location>
        <begin position="2"/>
        <end position="234"/>
    </location>
</feature>
<dbReference type="InterPro" id="IPR003439">
    <property type="entry name" value="ABC_transporter-like_ATP-bd"/>
</dbReference>
<dbReference type="InterPro" id="IPR052156">
    <property type="entry name" value="BCAA_Transport_ATP-bd_LivF"/>
</dbReference>
<comment type="similarity">
    <text evidence="1">Belongs to the ABC transporter superfamily.</text>
</comment>
<dbReference type="EMBL" id="JAUYVI010000009">
    <property type="protein sequence ID" value="MDQ7251139.1"/>
    <property type="molecule type" value="Genomic_DNA"/>
</dbReference>
<evidence type="ECO:0000256" key="3">
    <source>
        <dbReference type="ARBA" id="ARBA00022741"/>
    </source>
</evidence>
<evidence type="ECO:0000256" key="5">
    <source>
        <dbReference type="ARBA" id="ARBA00022970"/>
    </source>
</evidence>
<dbReference type="SMART" id="SM00382">
    <property type="entry name" value="AAA"/>
    <property type="match status" value="1"/>
</dbReference>
<dbReference type="Pfam" id="PF00005">
    <property type="entry name" value="ABC_tran"/>
    <property type="match status" value="1"/>
</dbReference>
<evidence type="ECO:0000313" key="7">
    <source>
        <dbReference type="EMBL" id="MDQ7251139.1"/>
    </source>
</evidence>
<keyword evidence="4 7" id="KW-0067">ATP-binding</keyword>
<organism evidence="7 8">
    <name type="scientific">Dongia sedimenti</name>
    <dbReference type="NCBI Taxonomy" id="3064282"/>
    <lineage>
        <taxon>Bacteria</taxon>
        <taxon>Pseudomonadati</taxon>
        <taxon>Pseudomonadota</taxon>
        <taxon>Alphaproteobacteria</taxon>
        <taxon>Rhodospirillales</taxon>
        <taxon>Dongiaceae</taxon>
        <taxon>Dongia</taxon>
    </lineage>
</organism>
<evidence type="ECO:0000256" key="2">
    <source>
        <dbReference type="ARBA" id="ARBA00022448"/>
    </source>
</evidence>
<reference evidence="8" key="1">
    <citation type="submission" date="2023-08" db="EMBL/GenBank/DDBJ databases">
        <title>Rhodospirillaceae gen. nov., a novel taxon isolated from the Yangtze River Yuezi River estuary sludge.</title>
        <authorList>
            <person name="Ruan L."/>
        </authorList>
    </citation>
    <scope>NUCLEOTIDE SEQUENCE [LARGE SCALE GENOMIC DNA]</scope>
    <source>
        <strain evidence="8">R-7</strain>
    </source>
</reference>
<dbReference type="PANTHER" id="PTHR43820:SF4">
    <property type="entry name" value="HIGH-AFFINITY BRANCHED-CHAIN AMINO ACID TRANSPORT ATP-BINDING PROTEIN LIVF"/>
    <property type="match status" value="1"/>
</dbReference>
<keyword evidence="5" id="KW-0029">Amino-acid transport</keyword>
<dbReference type="Proteomes" id="UP001230156">
    <property type="component" value="Unassembled WGS sequence"/>
</dbReference>
<gene>
    <name evidence="7" type="ORF">Q8A70_25860</name>
</gene>
<evidence type="ECO:0000313" key="8">
    <source>
        <dbReference type="Proteomes" id="UP001230156"/>
    </source>
</evidence>
<comment type="caution">
    <text evidence="7">The sequence shown here is derived from an EMBL/GenBank/DDBJ whole genome shotgun (WGS) entry which is preliminary data.</text>
</comment>
<keyword evidence="2" id="KW-0813">Transport</keyword>